<accession>A0A858PYB3</accession>
<dbReference type="AlphaFoldDB" id="A0A858PYB3"/>
<dbReference type="Proteomes" id="UP000500930">
    <property type="component" value="Chromosome"/>
</dbReference>
<evidence type="ECO:0000313" key="1">
    <source>
        <dbReference type="EMBL" id="QJC27603.1"/>
    </source>
</evidence>
<keyword evidence="2" id="KW-1185">Reference proteome</keyword>
<proteinExistence type="predicted"/>
<dbReference type="RefSeq" id="WP_169193237.1">
    <property type="nucleotide sequence ID" value="NZ_CP046391.1"/>
</dbReference>
<reference evidence="1 2" key="1">
    <citation type="journal article" date="2020" name="Pathogens">
        <title>First Whole Genome Sequence of Anaplasma platys, an Obligate Intracellular Rickettsial Pathogen of Dogs.</title>
        <authorList>
            <person name="Llanes A."/>
            <person name="Rajeev S."/>
        </authorList>
    </citation>
    <scope>NUCLEOTIDE SEQUENCE [LARGE SCALE GENOMIC DNA]</scope>
    <source>
        <strain evidence="1 2">S3</strain>
    </source>
</reference>
<dbReference type="EMBL" id="CP046391">
    <property type="protein sequence ID" value="QJC27603.1"/>
    <property type="molecule type" value="Genomic_DNA"/>
</dbReference>
<name>A0A858PYB3_9RICK</name>
<organism evidence="1 2">
    <name type="scientific">Anaplasma platys</name>
    <dbReference type="NCBI Taxonomy" id="949"/>
    <lineage>
        <taxon>Bacteria</taxon>
        <taxon>Pseudomonadati</taxon>
        <taxon>Pseudomonadota</taxon>
        <taxon>Alphaproteobacteria</taxon>
        <taxon>Rickettsiales</taxon>
        <taxon>Anaplasmataceae</taxon>
        <taxon>Anaplasma</taxon>
    </lineage>
</organism>
<dbReference type="KEGG" id="aplt:ANPL_02705"/>
<gene>
    <name evidence="1" type="ORF">ANPL_02705</name>
</gene>
<sequence>MVSQITKANLKIRKQRGKDRCAYVLSAARHEIKNGLRKTEETVTGLLAQRESSQTARCAVIAKSPSTSKCTENNQTLDANPHGRKRFGHVTAANLKIRKQRGKDRCAYVLSAARHEIKNGLRKTEETVTGLLAQRESSQTARCAVIAKSPSTSKCTENNQTLDANPHGRKRFGHVTATVRGGSFVKSSEMLSDDKFQSERGCTENCDVEVHRLDALGNGLNGVFGSNLNCGANNSISGSTGVSGRSSVLIGGSTGCVATRHNTSVPAPLLKALAHLGRRSRSYDGARCSVLHRRDCTHSLSYVESPYAL</sequence>
<evidence type="ECO:0000313" key="2">
    <source>
        <dbReference type="Proteomes" id="UP000500930"/>
    </source>
</evidence>
<protein>
    <submittedName>
        <fullName evidence="1">Uncharacterized protein</fullName>
    </submittedName>
</protein>